<sequence length="235" mass="26291">MKTQYIVAGVILVALLLSYFLRRAEPSHEQEPIKIDKTARSKSPVNATPDYPVPFGYKCQWLAIKTTDTQAVIEAMQLQELELANWSTGIDAAHEGCYFVSPPVHGWTLVVNALMPDLSGVEMPSPLTVIDKLSSQFGEAYYFGTHRVVDYHAWAKSMNGKVVRANAYLGEAIIDQGEISQEERYLHMIFTGLDVEEPHLPSEEDVLLIAKEWTVDPQMEEGEYEAGTGFVGRLK</sequence>
<organism evidence="1 2">
    <name type="scientific">Paenibacillus curdlanolyticus YK9</name>
    <dbReference type="NCBI Taxonomy" id="717606"/>
    <lineage>
        <taxon>Bacteria</taxon>
        <taxon>Bacillati</taxon>
        <taxon>Bacillota</taxon>
        <taxon>Bacilli</taxon>
        <taxon>Bacillales</taxon>
        <taxon>Paenibacillaceae</taxon>
        <taxon>Paenibacillus</taxon>
    </lineage>
</organism>
<evidence type="ECO:0000313" key="2">
    <source>
        <dbReference type="Proteomes" id="UP000005387"/>
    </source>
</evidence>
<keyword evidence="2" id="KW-1185">Reference proteome</keyword>
<gene>
    <name evidence="1" type="ORF">PaecuDRAFT_4760</name>
</gene>
<evidence type="ECO:0000313" key="1">
    <source>
        <dbReference type="EMBL" id="EFM08467.1"/>
    </source>
</evidence>
<reference evidence="1 2" key="1">
    <citation type="submission" date="2010-07" db="EMBL/GenBank/DDBJ databases">
        <title>The draft genome of Paenibacillus curdlanolyticus YK9.</title>
        <authorList>
            <consortium name="US DOE Joint Genome Institute (JGI-PGF)"/>
            <person name="Lucas S."/>
            <person name="Copeland A."/>
            <person name="Lapidus A."/>
            <person name="Cheng J.-F."/>
            <person name="Bruce D."/>
            <person name="Goodwin L."/>
            <person name="Pitluck S."/>
            <person name="Land M.L."/>
            <person name="Hauser L."/>
            <person name="Chang Y.-J."/>
            <person name="Jeffries C."/>
            <person name="Anderson I.J."/>
            <person name="Johnson E."/>
            <person name="Loganathan U."/>
            <person name="Mulhopadhyay B."/>
            <person name="Kyrpides N."/>
            <person name="Woyke T.J."/>
        </authorList>
    </citation>
    <scope>NUCLEOTIDE SEQUENCE [LARGE SCALE GENOMIC DNA]</scope>
    <source>
        <strain evidence="1 2">YK9</strain>
    </source>
</reference>
<dbReference type="RefSeq" id="WP_006040738.1">
    <property type="nucleotide sequence ID" value="NZ_AEDD01000017.1"/>
</dbReference>
<proteinExistence type="predicted"/>
<dbReference type="EMBL" id="AEDD01000017">
    <property type="protein sequence ID" value="EFM08467.1"/>
    <property type="molecule type" value="Genomic_DNA"/>
</dbReference>
<dbReference type="STRING" id="717606.PaecuDRAFT_4760"/>
<name>E0IGG7_9BACL</name>
<dbReference type="eggNOG" id="ENOG5032YGT">
    <property type="taxonomic scope" value="Bacteria"/>
</dbReference>
<dbReference type="AlphaFoldDB" id="E0IGG7"/>
<protein>
    <submittedName>
        <fullName evidence="1">Uncharacterized protein</fullName>
    </submittedName>
</protein>
<dbReference type="Proteomes" id="UP000005387">
    <property type="component" value="Unassembled WGS sequence"/>
</dbReference>
<accession>E0IGG7</accession>
<dbReference type="OrthoDB" id="8859217at2"/>